<protein>
    <submittedName>
        <fullName evidence="1">Uncharacterized protein</fullName>
    </submittedName>
</protein>
<sequence length="126" mass="14613">NDLHLETWDEFVIECKYNWLLLEFRRRMPVFAENDDNDLERFFELYKCYIHSIGIDLLVVTGNPAGWEKAMGILRACLIGPAARWYDSNILGKRVKLRNILLHLAHGDEAAFKTLLGTNFNCPVNT</sequence>
<proteinExistence type="predicted"/>
<organism evidence="1 2">
    <name type="scientific">Rhizophagus clarus</name>
    <dbReference type="NCBI Taxonomy" id="94130"/>
    <lineage>
        <taxon>Eukaryota</taxon>
        <taxon>Fungi</taxon>
        <taxon>Fungi incertae sedis</taxon>
        <taxon>Mucoromycota</taxon>
        <taxon>Glomeromycotina</taxon>
        <taxon>Glomeromycetes</taxon>
        <taxon>Glomerales</taxon>
        <taxon>Glomeraceae</taxon>
        <taxon>Rhizophagus</taxon>
    </lineage>
</organism>
<evidence type="ECO:0000313" key="1">
    <source>
        <dbReference type="EMBL" id="GBB98472.1"/>
    </source>
</evidence>
<keyword evidence="2" id="KW-1185">Reference proteome</keyword>
<dbReference type="EMBL" id="BEXD01002490">
    <property type="protein sequence ID" value="GBB98472.1"/>
    <property type="molecule type" value="Genomic_DNA"/>
</dbReference>
<gene>
    <name evidence="1" type="ORF">RclHR1_32390001</name>
</gene>
<dbReference type="AlphaFoldDB" id="A0A2Z6RBT6"/>
<feature type="non-terminal residue" evidence="1">
    <location>
        <position position="1"/>
    </location>
</feature>
<dbReference type="Proteomes" id="UP000247702">
    <property type="component" value="Unassembled WGS sequence"/>
</dbReference>
<evidence type="ECO:0000313" key="2">
    <source>
        <dbReference type="Proteomes" id="UP000247702"/>
    </source>
</evidence>
<name>A0A2Z6RBT6_9GLOM</name>
<comment type="caution">
    <text evidence="1">The sequence shown here is derived from an EMBL/GenBank/DDBJ whole genome shotgun (WGS) entry which is preliminary data.</text>
</comment>
<reference evidence="1 2" key="1">
    <citation type="submission" date="2017-11" db="EMBL/GenBank/DDBJ databases">
        <title>The genome of Rhizophagus clarus HR1 reveals common genetic basis of auxotrophy among arbuscular mycorrhizal fungi.</title>
        <authorList>
            <person name="Kobayashi Y."/>
        </authorList>
    </citation>
    <scope>NUCLEOTIDE SEQUENCE [LARGE SCALE GENOMIC DNA]</scope>
    <source>
        <strain evidence="1 2">HR1</strain>
    </source>
</reference>
<accession>A0A2Z6RBT6</accession>